<evidence type="ECO:0000313" key="2">
    <source>
        <dbReference type="Proteomes" id="UP001597357"/>
    </source>
</evidence>
<proteinExistence type="predicted"/>
<dbReference type="RefSeq" id="WP_379045136.1">
    <property type="nucleotide sequence ID" value="NZ_JBHULZ010000023.1"/>
</dbReference>
<reference evidence="2" key="1">
    <citation type="journal article" date="2019" name="Int. J. Syst. Evol. Microbiol.">
        <title>The Global Catalogue of Microorganisms (GCM) 10K type strain sequencing project: providing services to taxonomists for standard genome sequencing and annotation.</title>
        <authorList>
            <consortium name="The Broad Institute Genomics Platform"/>
            <consortium name="The Broad Institute Genome Sequencing Center for Infectious Disease"/>
            <person name="Wu L."/>
            <person name="Ma J."/>
        </authorList>
    </citation>
    <scope>NUCLEOTIDE SEQUENCE [LARGE SCALE GENOMIC DNA]</scope>
    <source>
        <strain evidence="2">KCTC 42255</strain>
    </source>
</reference>
<keyword evidence="2" id="KW-1185">Reference proteome</keyword>
<protein>
    <submittedName>
        <fullName evidence="1">Uncharacterized protein</fullName>
    </submittedName>
</protein>
<dbReference type="EMBL" id="JBHULZ010000023">
    <property type="protein sequence ID" value="MFD2697384.1"/>
    <property type="molecule type" value="Genomic_DNA"/>
</dbReference>
<sequence length="221" mass="25494">MQLKAILILTILLISKNLYSQENNREKIFFTSDSLSFIHLFSNQKFGFISYKGDSPLSYYNDKNQIKGHIDEPYFIINEFGSGEYSIQNKKIQLNFIKPKHPIDSISIKESENLTDSIKIKISFKSYVNSKNNDGIGIGSTIKSKDSLININTMFESFTTFGVKKNELPLKLTINEKYDLEIVSDKNHNITLFVNDFKKFTTDNIENKVFELNTLTEQTNE</sequence>
<dbReference type="Proteomes" id="UP001597357">
    <property type="component" value="Unassembled WGS sequence"/>
</dbReference>
<name>A0ABW5SDH0_9FLAO</name>
<accession>A0ABW5SDH0</accession>
<gene>
    <name evidence="1" type="ORF">ACFSQ0_05220</name>
</gene>
<comment type="caution">
    <text evidence="1">The sequence shown here is derived from an EMBL/GenBank/DDBJ whole genome shotgun (WGS) entry which is preliminary data.</text>
</comment>
<evidence type="ECO:0000313" key="1">
    <source>
        <dbReference type="EMBL" id="MFD2697384.1"/>
    </source>
</evidence>
<organism evidence="1 2">
    <name type="scientific">Mesonia sediminis</name>
    <dbReference type="NCBI Taxonomy" id="1703946"/>
    <lineage>
        <taxon>Bacteria</taxon>
        <taxon>Pseudomonadati</taxon>
        <taxon>Bacteroidota</taxon>
        <taxon>Flavobacteriia</taxon>
        <taxon>Flavobacteriales</taxon>
        <taxon>Flavobacteriaceae</taxon>
        <taxon>Mesonia</taxon>
    </lineage>
</organism>